<evidence type="ECO:0000256" key="6">
    <source>
        <dbReference type="ARBA" id="ARBA00022801"/>
    </source>
</evidence>
<reference evidence="12" key="2">
    <citation type="journal article" date="2021" name="PeerJ">
        <title>Extensive microbial diversity within the chicken gut microbiome revealed by metagenomics and culture.</title>
        <authorList>
            <person name="Gilroy R."/>
            <person name="Ravi A."/>
            <person name="Getino M."/>
            <person name="Pursley I."/>
            <person name="Horton D.L."/>
            <person name="Alikhan N.F."/>
            <person name="Baker D."/>
            <person name="Gharbi K."/>
            <person name="Hall N."/>
            <person name="Watson M."/>
            <person name="Adriaenssens E.M."/>
            <person name="Foster-Nyarko E."/>
            <person name="Jarju S."/>
            <person name="Secka A."/>
            <person name="Antonio M."/>
            <person name="Oren A."/>
            <person name="Chaudhuri R.R."/>
            <person name="La Ragione R."/>
            <person name="Hildebrand F."/>
            <person name="Pallen M.J."/>
        </authorList>
    </citation>
    <scope>NUCLEOTIDE SEQUENCE</scope>
    <source>
        <strain evidence="12">1370</strain>
    </source>
</reference>
<dbReference type="SUPFAM" id="SSF47413">
    <property type="entry name" value="lambda repressor-like DNA-binding domains"/>
    <property type="match status" value="1"/>
</dbReference>
<dbReference type="NCBIfam" id="NF002759">
    <property type="entry name" value="PRK02813.1"/>
    <property type="match status" value="1"/>
</dbReference>
<keyword evidence="7 9" id="KW-0862">Zinc</keyword>
<dbReference type="GO" id="GO:0003677">
    <property type="term" value="F:DNA binding"/>
    <property type="evidence" value="ECO:0007669"/>
    <property type="project" value="InterPro"/>
</dbReference>
<protein>
    <recommendedName>
        <fullName evidence="10">M18 family aminopeptidase</fullName>
        <ecNumber evidence="10">3.4.11.-</ecNumber>
    </recommendedName>
</protein>
<keyword evidence="8 9" id="KW-0482">Metalloprotease</keyword>
<dbReference type="SUPFAM" id="SSF101821">
    <property type="entry name" value="Aminopeptidase/glucanase lid domain"/>
    <property type="match status" value="1"/>
</dbReference>
<evidence type="ECO:0000256" key="3">
    <source>
        <dbReference type="ARBA" id="ARBA00022438"/>
    </source>
</evidence>
<dbReference type="GO" id="GO:0008237">
    <property type="term" value="F:metallopeptidase activity"/>
    <property type="evidence" value="ECO:0007669"/>
    <property type="project" value="UniProtKB-KW"/>
</dbReference>
<dbReference type="CDD" id="cd00093">
    <property type="entry name" value="HTH_XRE"/>
    <property type="match status" value="1"/>
</dbReference>
<evidence type="ECO:0000256" key="9">
    <source>
        <dbReference type="RuleBase" id="RU004386"/>
    </source>
</evidence>
<dbReference type="CDD" id="cd05658">
    <property type="entry name" value="M18_DAP"/>
    <property type="match status" value="1"/>
</dbReference>
<dbReference type="InterPro" id="IPR001948">
    <property type="entry name" value="Peptidase_M18"/>
</dbReference>
<evidence type="ECO:0000256" key="2">
    <source>
        <dbReference type="ARBA" id="ARBA00008290"/>
    </source>
</evidence>
<dbReference type="GO" id="GO:0006508">
    <property type="term" value="P:proteolysis"/>
    <property type="evidence" value="ECO:0007669"/>
    <property type="project" value="UniProtKB-KW"/>
</dbReference>
<evidence type="ECO:0000256" key="8">
    <source>
        <dbReference type="ARBA" id="ARBA00023049"/>
    </source>
</evidence>
<comment type="caution">
    <text evidence="12">The sequence shown here is derived from an EMBL/GenBank/DDBJ whole genome shotgun (WGS) entry which is preliminary data.</text>
</comment>
<dbReference type="SUPFAM" id="SSF53187">
    <property type="entry name" value="Zn-dependent exopeptidases"/>
    <property type="match status" value="1"/>
</dbReference>
<dbReference type="PANTHER" id="PTHR28570">
    <property type="entry name" value="ASPARTYL AMINOPEPTIDASE"/>
    <property type="match status" value="1"/>
</dbReference>
<evidence type="ECO:0000256" key="10">
    <source>
        <dbReference type="RuleBase" id="RU004387"/>
    </source>
</evidence>
<dbReference type="InterPro" id="IPR010982">
    <property type="entry name" value="Lambda_DNA-bd_dom_sf"/>
</dbReference>
<dbReference type="Pfam" id="PF02127">
    <property type="entry name" value="Peptidase_M18"/>
    <property type="match status" value="1"/>
</dbReference>
<reference evidence="12" key="1">
    <citation type="submission" date="2020-10" db="EMBL/GenBank/DDBJ databases">
        <authorList>
            <person name="Gilroy R."/>
        </authorList>
    </citation>
    <scope>NUCLEOTIDE SEQUENCE</scope>
    <source>
        <strain evidence="12">1370</strain>
    </source>
</reference>
<keyword evidence="4 9" id="KW-0645">Protease</keyword>
<dbReference type="Gene3D" id="1.10.260.40">
    <property type="entry name" value="lambda repressor-like DNA-binding domains"/>
    <property type="match status" value="1"/>
</dbReference>
<dbReference type="Gene3D" id="3.40.630.10">
    <property type="entry name" value="Zn peptidases"/>
    <property type="match status" value="1"/>
</dbReference>
<dbReference type="PANTHER" id="PTHR28570:SF3">
    <property type="entry name" value="ASPARTYL AMINOPEPTIDASE"/>
    <property type="match status" value="1"/>
</dbReference>
<sequence length="520" mass="56143">MLSLGQRLKMARKRRGLSQREAGRLAGVGEKSLSRYETGRSDPSPAVLSRLARLYDVSGEFLLGNTQELGSTKELPDLVQGEDLVTMSDYRELAKRLIGFISGSPSKFHAIYQIALMLENRGYIRLDESGEWELSPGGSYYVTRNQSSLIAFRIPREGPAGFNIIAAHCDSPTYRIKPEPEIASPGGLIKINTERYGGMIPSSWLDRPLSAAGRLTVLSGGGLTSRLVNIDRDLMVIPSVAIHMQRGQESPALNPQVDMLPIIGGEDAKGSLLRLAAESAGVGEKDILSSELYLYQRQRGCLIGTNDELILSPQLDDLQGVYSSLRGFIAAEESESAPVLAVFDNEEVGSSTRQGAASDFLELTLKRIADAAKKPYAPLLASSFVISTDNAHAVHPNHPELADPVVRPRINGGIVIKQNGNQRYATDAVSEGVMRLICRRAGVPVQTYVNRSDIPGGSTLGNILASRVSVKTVDIGLAQLAMHSSFETAGACDSLYLARAAAEYYRTKIVCGRDGEIALG</sequence>
<proteinExistence type="inferred from homology"/>
<accession>A0A9D1T3S2</accession>
<dbReference type="Proteomes" id="UP000823960">
    <property type="component" value="Unassembled WGS sequence"/>
</dbReference>
<dbReference type="GO" id="GO:0005737">
    <property type="term" value="C:cytoplasm"/>
    <property type="evidence" value="ECO:0007669"/>
    <property type="project" value="UniProtKB-ARBA"/>
</dbReference>
<evidence type="ECO:0000259" key="11">
    <source>
        <dbReference type="PROSITE" id="PS50943"/>
    </source>
</evidence>
<keyword evidence="3 9" id="KW-0031">Aminopeptidase</keyword>
<keyword evidence="5 9" id="KW-0479">Metal-binding</keyword>
<organism evidence="12 13">
    <name type="scientific">Candidatus Faeciplasma avium</name>
    <dbReference type="NCBI Taxonomy" id="2840798"/>
    <lineage>
        <taxon>Bacteria</taxon>
        <taxon>Bacillati</taxon>
        <taxon>Bacillota</taxon>
        <taxon>Clostridia</taxon>
        <taxon>Eubacteriales</taxon>
        <taxon>Oscillospiraceae</taxon>
        <taxon>Oscillospiraceae incertae sedis</taxon>
        <taxon>Candidatus Faeciplasma</taxon>
    </lineage>
</organism>
<comment type="cofactor">
    <cofactor evidence="1 10">
        <name>Zn(2+)</name>
        <dbReference type="ChEBI" id="CHEBI:29105"/>
    </cofactor>
</comment>
<dbReference type="AlphaFoldDB" id="A0A9D1T3S2"/>
<feature type="domain" description="HTH cro/C1-type" evidence="11">
    <location>
        <begin position="8"/>
        <end position="62"/>
    </location>
</feature>
<dbReference type="EC" id="3.4.11.-" evidence="10"/>
<evidence type="ECO:0000313" key="13">
    <source>
        <dbReference type="Proteomes" id="UP000823960"/>
    </source>
</evidence>
<dbReference type="PRINTS" id="PR00932">
    <property type="entry name" value="AMINO1PTASE"/>
</dbReference>
<evidence type="ECO:0000256" key="4">
    <source>
        <dbReference type="ARBA" id="ARBA00022670"/>
    </source>
</evidence>
<gene>
    <name evidence="12" type="ORF">IAD28_01520</name>
</gene>
<dbReference type="EMBL" id="DVOL01000019">
    <property type="protein sequence ID" value="HIV10361.1"/>
    <property type="molecule type" value="Genomic_DNA"/>
</dbReference>
<evidence type="ECO:0000256" key="7">
    <source>
        <dbReference type="ARBA" id="ARBA00022833"/>
    </source>
</evidence>
<dbReference type="InterPro" id="IPR001387">
    <property type="entry name" value="Cro/C1-type_HTH"/>
</dbReference>
<dbReference type="Pfam" id="PF13560">
    <property type="entry name" value="HTH_31"/>
    <property type="match status" value="1"/>
</dbReference>
<evidence type="ECO:0000256" key="1">
    <source>
        <dbReference type="ARBA" id="ARBA00001947"/>
    </source>
</evidence>
<dbReference type="SMART" id="SM00530">
    <property type="entry name" value="HTH_XRE"/>
    <property type="match status" value="1"/>
</dbReference>
<comment type="similarity">
    <text evidence="2 9">Belongs to the peptidase M18 family.</text>
</comment>
<evidence type="ECO:0000256" key="5">
    <source>
        <dbReference type="ARBA" id="ARBA00022723"/>
    </source>
</evidence>
<dbReference type="GO" id="GO:0004177">
    <property type="term" value="F:aminopeptidase activity"/>
    <property type="evidence" value="ECO:0007669"/>
    <property type="project" value="UniProtKB-KW"/>
</dbReference>
<evidence type="ECO:0000313" key="12">
    <source>
        <dbReference type="EMBL" id="HIV10361.1"/>
    </source>
</evidence>
<name>A0A9D1T3S2_9FIRM</name>
<dbReference type="Gene3D" id="2.30.250.10">
    <property type="entry name" value="Aminopeptidase i, Domain 2"/>
    <property type="match status" value="1"/>
</dbReference>
<dbReference type="GO" id="GO:0008270">
    <property type="term" value="F:zinc ion binding"/>
    <property type="evidence" value="ECO:0007669"/>
    <property type="project" value="InterPro"/>
</dbReference>
<dbReference type="InterPro" id="IPR023358">
    <property type="entry name" value="Peptidase_M18_dom2"/>
</dbReference>
<dbReference type="PROSITE" id="PS50943">
    <property type="entry name" value="HTH_CROC1"/>
    <property type="match status" value="1"/>
</dbReference>
<keyword evidence="6 9" id="KW-0378">Hydrolase</keyword>